<name>A0A2P5F3I4_TREOI</name>
<evidence type="ECO:0000313" key="2">
    <source>
        <dbReference type="Proteomes" id="UP000237000"/>
    </source>
</evidence>
<dbReference type="EMBL" id="JXTC01000067">
    <property type="protein sequence ID" value="PON92299.1"/>
    <property type="molecule type" value="Genomic_DNA"/>
</dbReference>
<dbReference type="Proteomes" id="UP000237000">
    <property type="component" value="Unassembled WGS sequence"/>
</dbReference>
<organism evidence="1 2">
    <name type="scientific">Trema orientale</name>
    <name type="common">Charcoal tree</name>
    <name type="synonym">Celtis orientalis</name>
    <dbReference type="NCBI Taxonomy" id="63057"/>
    <lineage>
        <taxon>Eukaryota</taxon>
        <taxon>Viridiplantae</taxon>
        <taxon>Streptophyta</taxon>
        <taxon>Embryophyta</taxon>
        <taxon>Tracheophyta</taxon>
        <taxon>Spermatophyta</taxon>
        <taxon>Magnoliopsida</taxon>
        <taxon>eudicotyledons</taxon>
        <taxon>Gunneridae</taxon>
        <taxon>Pentapetalae</taxon>
        <taxon>rosids</taxon>
        <taxon>fabids</taxon>
        <taxon>Rosales</taxon>
        <taxon>Cannabaceae</taxon>
        <taxon>Trema</taxon>
    </lineage>
</organism>
<reference evidence="2" key="1">
    <citation type="submission" date="2016-06" db="EMBL/GenBank/DDBJ databases">
        <title>Parallel loss of symbiosis genes in relatives of nitrogen-fixing non-legume Parasponia.</title>
        <authorList>
            <person name="Van Velzen R."/>
            <person name="Holmer R."/>
            <person name="Bu F."/>
            <person name="Rutten L."/>
            <person name="Van Zeijl A."/>
            <person name="Liu W."/>
            <person name="Santuari L."/>
            <person name="Cao Q."/>
            <person name="Sharma T."/>
            <person name="Shen D."/>
            <person name="Roswanjaya Y."/>
            <person name="Wardhani T."/>
            <person name="Kalhor M.S."/>
            <person name="Jansen J."/>
            <person name="Van den Hoogen J."/>
            <person name="Gungor B."/>
            <person name="Hartog M."/>
            <person name="Hontelez J."/>
            <person name="Verver J."/>
            <person name="Yang W.-C."/>
            <person name="Schijlen E."/>
            <person name="Repin R."/>
            <person name="Schilthuizen M."/>
            <person name="Schranz E."/>
            <person name="Heidstra R."/>
            <person name="Miyata K."/>
            <person name="Fedorova E."/>
            <person name="Kohlen W."/>
            <person name="Bisseling T."/>
            <person name="Smit S."/>
            <person name="Geurts R."/>
        </authorList>
    </citation>
    <scope>NUCLEOTIDE SEQUENCE [LARGE SCALE GENOMIC DNA]</scope>
    <source>
        <strain evidence="2">cv. RG33-2</strain>
    </source>
</reference>
<evidence type="ECO:0000313" key="1">
    <source>
        <dbReference type="EMBL" id="PON92299.1"/>
    </source>
</evidence>
<dbReference type="InParanoid" id="A0A2P5F3I4"/>
<gene>
    <name evidence="1" type="ORF">TorRG33x02_119280</name>
</gene>
<dbReference type="AlphaFoldDB" id="A0A2P5F3I4"/>
<protein>
    <submittedName>
        <fullName evidence="1">Uncharacterized protein</fullName>
    </submittedName>
</protein>
<accession>A0A2P5F3I4</accession>
<comment type="caution">
    <text evidence="1">The sequence shown here is derived from an EMBL/GenBank/DDBJ whole genome shotgun (WGS) entry which is preliminary data.</text>
</comment>
<proteinExistence type="predicted"/>
<sequence>MIFLLYKLLSRAPPNLRCMYSTRASAPGELKLFCHYFHSSATMRTGWRLTDTISLWSREVCSSSKSAFRDTIIEWVIVVENGSNKSGAARVV</sequence>
<keyword evidence="2" id="KW-1185">Reference proteome</keyword>